<organism evidence="11 12">
    <name type="scientific">Rubritalea spongiae</name>
    <dbReference type="NCBI Taxonomy" id="430797"/>
    <lineage>
        <taxon>Bacteria</taxon>
        <taxon>Pseudomonadati</taxon>
        <taxon>Verrucomicrobiota</taxon>
        <taxon>Verrucomicrobiia</taxon>
        <taxon>Verrucomicrobiales</taxon>
        <taxon>Rubritaleaceae</taxon>
        <taxon>Rubritalea</taxon>
    </lineage>
</organism>
<feature type="domain" description="Helicase ATP-binding" evidence="8">
    <location>
        <begin position="32"/>
        <end position="207"/>
    </location>
</feature>
<dbReference type="PANTHER" id="PTHR47959:SF13">
    <property type="entry name" value="ATP-DEPENDENT RNA HELICASE RHLE"/>
    <property type="match status" value="1"/>
</dbReference>
<dbReference type="Proteomes" id="UP001597297">
    <property type="component" value="Unassembled WGS sequence"/>
</dbReference>
<dbReference type="InterPro" id="IPR044742">
    <property type="entry name" value="DEAD/DEAH_RhlB"/>
</dbReference>
<evidence type="ECO:0000256" key="1">
    <source>
        <dbReference type="ARBA" id="ARBA00022741"/>
    </source>
</evidence>
<dbReference type="SUPFAM" id="SSF52540">
    <property type="entry name" value="P-loop containing nucleoside triphosphate hydrolases"/>
    <property type="match status" value="1"/>
</dbReference>
<sequence length="380" mass="41703">MSFTSTGLNDLFLSALEHQGLDHPTPIQIAAIPAILNGKDVMGIAKTGSGKTASFALPILQNLLTETSAKHREPAVLILVPTRELADQVLEVIRSFSAKLPQRISSLAIYGGSSINTQMQALDKIDILVATPGRLLDLIDKNALKLSSVSTLVLDEADKMLNLGFKEEVDKILSLLPSKRQNLLFSATLSANLTSIKNALLDDPTIVKIESDPEQDTIINELGYFVTAEHKGPLLRYLIKQQKHKQVLVFASSAKAVDSIVNKLRKNKIAASPMHSKMSQGARQEALRQFKEASFHVLVATDLLARGIDIKYLPCVINYELPRSPKDYIHRIGRTGRAGSPGDAISLITMDELPHFRVIQKKTGNKVPMQHSDDINLHGY</sequence>
<keyword evidence="2 7" id="KW-0378">Hydrolase</keyword>
<dbReference type="GO" id="GO:0016787">
    <property type="term" value="F:hydrolase activity"/>
    <property type="evidence" value="ECO:0007669"/>
    <property type="project" value="UniProtKB-KW"/>
</dbReference>
<dbReference type="CDD" id="cd00268">
    <property type="entry name" value="DEADc"/>
    <property type="match status" value="1"/>
</dbReference>
<dbReference type="EMBL" id="JBHUJC010000003">
    <property type="protein sequence ID" value="MFD2275202.1"/>
    <property type="molecule type" value="Genomic_DNA"/>
</dbReference>
<dbReference type="InterPro" id="IPR001650">
    <property type="entry name" value="Helicase_C-like"/>
</dbReference>
<dbReference type="PROSITE" id="PS51195">
    <property type="entry name" value="Q_MOTIF"/>
    <property type="match status" value="1"/>
</dbReference>
<feature type="short sequence motif" description="Q motif" evidence="6">
    <location>
        <begin position="1"/>
        <end position="29"/>
    </location>
</feature>
<feature type="domain" description="DEAD-box RNA helicase Q" evidence="10">
    <location>
        <begin position="1"/>
        <end position="29"/>
    </location>
</feature>
<dbReference type="Pfam" id="PF00271">
    <property type="entry name" value="Helicase_C"/>
    <property type="match status" value="1"/>
</dbReference>
<keyword evidence="1 7" id="KW-0547">Nucleotide-binding</keyword>
<dbReference type="InterPro" id="IPR011545">
    <property type="entry name" value="DEAD/DEAH_box_helicase_dom"/>
</dbReference>
<dbReference type="SMART" id="SM00490">
    <property type="entry name" value="HELICc"/>
    <property type="match status" value="1"/>
</dbReference>
<keyword evidence="12" id="KW-1185">Reference proteome</keyword>
<comment type="caution">
    <text evidence="11">The sequence shown here is derived from an EMBL/GenBank/DDBJ whole genome shotgun (WGS) entry which is preliminary data.</text>
</comment>
<dbReference type="PANTHER" id="PTHR47959">
    <property type="entry name" value="ATP-DEPENDENT RNA HELICASE RHLE-RELATED"/>
    <property type="match status" value="1"/>
</dbReference>
<reference evidence="12" key="1">
    <citation type="journal article" date="2019" name="Int. J. Syst. Evol. Microbiol.">
        <title>The Global Catalogue of Microorganisms (GCM) 10K type strain sequencing project: providing services to taxonomists for standard genome sequencing and annotation.</title>
        <authorList>
            <consortium name="The Broad Institute Genomics Platform"/>
            <consortium name="The Broad Institute Genome Sequencing Center for Infectious Disease"/>
            <person name="Wu L."/>
            <person name="Ma J."/>
        </authorList>
    </citation>
    <scope>NUCLEOTIDE SEQUENCE [LARGE SCALE GENOMIC DNA]</scope>
    <source>
        <strain evidence="12">JCM 16545</strain>
    </source>
</reference>
<dbReference type="InterPro" id="IPR050079">
    <property type="entry name" value="DEAD_box_RNA_helicase"/>
</dbReference>
<dbReference type="RefSeq" id="WP_377094950.1">
    <property type="nucleotide sequence ID" value="NZ_JBHSJM010000001.1"/>
</dbReference>
<evidence type="ECO:0000256" key="6">
    <source>
        <dbReference type="PROSITE-ProRule" id="PRU00552"/>
    </source>
</evidence>
<protein>
    <submittedName>
        <fullName evidence="11">DEAD/DEAH box helicase</fullName>
        <ecNumber evidence="11">3.6.4.-</ecNumber>
    </submittedName>
</protein>
<dbReference type="InterPro" id="IPR000629">
    <property type="entry name" value="RNA-helicase_DEAD-box_CS"/>
</dbReference>
<accession>A0ABW5DY07</accession>
<dbReference type="EC" id="3.6.4.-" evidence="11"/>
<dbReference type="PROSITE" id="PS51194">
    <property type="entry name" value="HELICASE_CTER"/>
    <property type="match status" value="1"/>
</dbReference>
<dbReference type="InterPro" id="IPR014001">
    <property type="entry name" value="Helicase_ATP-bd"/>
</dbReference>
<dbReference type="Pfam" id="PF00270">
    <property type="entry name" value="DEAD"/>
    <property type="match status" value="1"/>
</dbReference>
<proteinExistence type="inferred from homology"/>
<evidence type="ECO:0000256" key="4">
    <source>
        <dbReference type="ARBA" id="ARBA00022840"/>
    </source>
</evidence>
<feature type="domain" description="Helicase C-terminal" evidence="9">
    <location>
        <begin position="233"/>
        <end position="375"/>
    </location>
</feature>
<dbReference type="InterPro" id="IPR014014">
    <property type="entry name" value="RNA_helicase_DEAD_Q_motif"/>
</dbReference>
<dbReference type="PROSITE" id="PS51192">
    <property type="entry name" value="HELICASE_ATP_BIND_1"/>
    <property type="match status" value="1"/>
</dbReference>
<dbReference type="Gene3D" id="3.40.50.300">
    <property type="entry name" value="P-loop containing nucleotide triphosphate hydrolases"/>
    <property type="match status" value="2"/>
</dbReference>
<gene>
    <name evidence="11" type="ORF">ACFSQZ_01865</name>
</gene>
<evidence type="ECO:0000256" key="3">
    <source>
        <dbReference type="ARBA" id="ARBA00022806"/>
    </source>
</evidence>
<evidence type="ECO:0000313" key="12">
    <source>
        <dbReference type="Proteomes" id="UP001597297"/>
    </source>
</evidence>
<dbReference type="GO" id="GO:0004386">
    <property type="term" value="F:helicase activity"/>
    <property type="evidence" value="ECO:0007669"/>
    <property type="project" value="UniProtKB-KW"/>
</dbReference>
<dbReference type="PROSITE" id="PS00039">
    <property type="entry name" value="DEAD_ATP_HELICASE"/>
    <property type="match status" value="1"/>
</dbReference>
<evidence type="ECO:0000256" key="2">
    <source>
        <dbReference type="ARBA" id="ARBA00022801"/>
    </source>
</evidence>
<name>A0ABW5DY07_9BACT</name>
<evidence type="ECO:0000259" key="8">
    <source>
        <dbReference type="PROSITE" id="PS51192"/>
    </source>
</evidence>
<evidence type="ECO:0000259" key="10">
    <source>
        <dbReference type="PROSITE" id="PS51195"/>
    </source>
</evidence>
<keyword evidence="3 7" id="KW-0347">Helicase</keyword>
<keyword evidence="4 7" id="KW-0067">ATP-binding</keyword>
<evidence type="ECO:0000259" key="9">
    <source>
        <dbReference type="PROSITE" id="PS51194"/>
    </source>
</evidence>
<evidence type="ECO:0000313" key="11">
    <source>
        <dbReference type="EMBL" id="MFD2275202.1"/>
    </source>
</evidence>
<dbReference type="SMART" id="SM00487">
    <property type="entry name" value="DEXDc"/>
    <property type="match status" value="1"/>
</dbReference>
<dbReference type="CDD" id="cd18787">
    <property type="entry name" value="SF2_C_DEAD"/>
    <property type="match status" value="1"/>
</dbReference>
<evidence type="ECO:0000256" key="5">
    <source>
        <dbReference type="ARBA" id="ARBA00038437"/>
    </source>
</evidence>
<evidence type="ECO:0000256" key="7">
    <source>
        <dbReference type="RuleBase" id="RU000492"/>
    </source>
</evidence>
<comment type="similarity">
    <text evidence="5 7">Belongs to the DEAD box helicase family.</text>
</comment>
<dbReference type="InterPro" id="IPR027417">
    <property type="entry name" value="P-loop_NTPase"/>
</dbReference>